<accession>A0ABV2CNL8</accession>
<dbReference type="InterPro" id="IPR001486">
    <property type="entry name" value="Hemoglobin_trunc"/>
</dbReference>
<dbReference type="Proteomes" id="UP001548590">
    <property type="component" value="Unassembled WGS sequence"/>
</dbReference>
<evidence type="ECO:0000256" key="2">
    <source>
        <dbReference type="ARBA" id="ARBA00022617"/>
    </source>
</evidence>
<name>A0ABV2CNL8_9RHOO</name>
<evidence type="ECO:0000313" key="7">
    <source>
        <dbReference type="Proteomes" id="UP001548590"/>
    </source>
</evidence>
<dbReference type="RefSeq" id="WP_345925578.1">
    <property type="nucleotide sequence ID" value="NZ_JBDIVF010000002.1"/>
</dbReference>
<organism evidence="6 7">
    <name type="scientific">Uliginosibacterium paludis</name>
    <dbReference type="NCBI Taxonomy" id="1615952"/>
    <lineage>
        <taxon>Bacteria</taxon>
        <taxon>Pseudomonadati</taxon>
        <taxon>Pseudomonadota</taxon>
        <taxon>Betaproteobacteria</taxon>
        <taxon>Rhodocyclales</taxon>
        <taxon>Zoogloeaceae</taxon>
        <taxon>Uliginosibacterium</taxon>
    </lineage>
</organism>
<reference evidence="6 7" key="1">
    <citation type="submission" date="2024-07" db="EMBL/GenBank/DDBJ databases">
        <title>Uliginosibacterium paludis KCTC:42655.</title>
        <authorList>
            <person name="Kim M.K."/>
        </authorList>
    </citation>
    <scope>NUCLEOTIDE SEQUENCE [LARGE SCALE GENOMIC DNA]</scope>
    <source>
        <strain evidence="6 7">KCTC 42655</strain>
    </source>
</reference>
<keyword evidence="2" id="KW-0349">Heme</keyword>
<dbReference type="Pfam" id="PF01152">
    <property type="entry name" value="Bac_globin"/>
    <property type="match status" value="1"/>
</dbReference>
<dbReference type="InterPro" id="IPR009050">
    <property type="entry name" value="Globin-like_sf"/>
</dbReference>
<evidence type="ECO:0000256" key="1">
    <source>
        <dbReference type="ARBA" id="ARBA00022448"/>
    </source>
</evidence>
<evidence type="ECO:0000256" key="3">
    <source>
        <dbReference type="ARBA" id="ARBA00022723"/>
    </source>
</evidence>
<dbReference type="SUPFAM" id="SSF46458">
    <property type="entry name" value="Globin-like"/>
    <property type="match status" value="1"/>
</dbReference>
<keyword evidence="4" id="KW-0408">Iron</keyword>
<keyword evidence="7" id="KW-1185">Reference proteome</keyword>
<dbReference type="EMBL" id="JBEWLZ010000003">
    <property type="protein sequence ID" value="MET1489387.1"/>
    <property type="molecule type" value="Genomic_DNA"/>
</dbReference>
<comment type="similarity">
    <text evidence="5">Belongs to the truncated hemoglobin family. Group II subfamily.</text>
</comment>
<evidence type="ECO:0000256" key="4">
    <source>
        <dbReference type="ARBA" id="ARBA00023004"/>
    </source>
</evidence>
<proteinExistence type="inferred from homology"/>
<dbReference type="InterPro" id="IPR012292">
    <property type="entry name" value="Globin/Proto"/>
</dbReference>
<dbReference type="CDD" id="cd14773">
    <property type="entry name" value="TrHb2_PhHbO-like_O"/>
    <property type="match status" value="1"/>
</dbReference>
<dbReference type="PANTHER" id="PTHR47366">
    <property type="entry name" value="TWO-ON-TWO HEMOGLOBIN-3"/>
    <property type="match status" value="1"/>
</dbReference>
<comment type="caution">
    <text evidence="6">The sequence shown here is derived from an EMBL/GenBank/DDBJ whole genome shotgun (WGS) entry which is preliminary data.</text>
</comment>
<dbReference type="PANTHER" id="PTHR47366:SF1">
    <property type="entry name" value="TWO-ON-TWO HEMOGLOBIN-3"/>
    <property type="match status" value="1"/>
</dbReference>
<evidence type="ECO:0000313" key="6">
    <source>
        <dbReference type="EMBL" id="MET1489387.1"/>
    </source>
</evidence>
<evidence type="ECO:0000256" key="5">
    <source>
        <dbReference type="ARBA" id="ARBA00034496"/>
    </source>
</evidence>
<protein>
    <submittedName>
        <fullName evidence="6">Group II truncated hemoglobin</fullName>
    </submittedName>
</protein>
<gene>
    <name evidence="6" type="ORF">ABVT11_06080</name>
</gene>
<keyword evidence="3" id="KW-0479">Metal-binding</keyword>
<sequence>MSEEQTPYEAFGGEPVIRRLVDRFYDHMDTLPEAWVIRKIHQESLDSARQKLFEYFTGWLGGPPLFESKYGHPRMRARHMPFSIGEAERDAWLMCMQMAFEEVLPAGPQRDAFWERVVGLADWMRNREN</sequence>
<dbReference type="InterPro" id="IPR044203">
    <property type="entry name" value="GlbO/GLB3-like"/>
</dbReference>
<dbReference type="Gene3D" id="1.10.490.10">
    <property type="entry name" value="Globins"/>
    <property type="match status" value="1"/>
</dbReference>
<keyword evidence="1" id="KW-0813">Transport</keyword>